<protein>
    <submittedName>
        <fullName evidence="2">Putative salivary glycosidase</fullName>
    </submittedName>
</protein>
<dbReference type="GO" id="GO:0016798">
    <property type="term" value="F:hydrolase activity, acting on glycosyl bonds"/>
    <property type="evidence" value="ECO:0007669"/>
    <property type="project" value="UniProtKB-KW"/>
</dbReference>
<accession>T1DFS7</accession>
<keyword evidence="1" id="KW-0732">Signal</keyword>
<reference evidence="2" key="1">
    <citation type="journal article" date="2013" name="BMC Genomics">
        <title>A deep insight into the sialotranscriptome of the mosquito, Psorophora albipes.</title>
        <authorList>
            <person name="Chagas A.C."/>
            <person name="Calvo E."/>
            <person name="Rios-Velasquez C.M."/>
            <person name="Pessoa F.A."/>
            <person name="Medeiros J.F."/>
            <person name="Ribeiro J.M."/>
        </authorList>
    </citation>
    <scope>NUCLEOTIDE SEQUENCE</scope>
</reference>
<evidence type="ECO:0000313" key="2">
    <source>
        <dbReference type="EMBL" id="JAA94400.1"/>
    </source>
</evidence>
<feature type="signal peptide" evidence="1">
    <location>
        <begin position="1"/>
        <end position="18"/>
    </location>
</feature>
<sequence length="94" mass="10320">MMKHLLIVLLSSLVVTQAQFSPNTVDRFNQVAASIGDTVPNAANFVPTNPIGTLNRGDVAADILADQNRNAIDAISWFNRLENNTPKYPEKKIL</sequence>
<dbReference type="AlphaFoldDB" id="T1DFS7"/>
<keyword evidence="2" id="KW-0378">Hydrolase</keyword>
<organism evidence="2">
    <name type="scientific">Psorophora albipes</name>
    <dbReference type="NCBI Taxonomy" id="869069"/>
    <lineage>
        <taxon>Eukaryota</taxon>
        <taxon>Metazoa</taxon>
        <taxon>Ecdysozoa</taxon>
        <taxon>Arthropoda</taxon>
        <taxon>Hexapoda</taxon>
        <taxon>Insecta</taxon>
        <taxon>Pterygota</taxon>
        <taxon>Neoptera</taxon>
        <taxon>Endopterygota</taxon>
        <taxon>Diptera</taxon>
        <taxon>Nematocera</taxon>
        <taxon>Culicoidea</taxon>
        <taxon>Culicidae</taxon>
        <taxon>Culicinae</taxon>
        <taxon>Aedini</taxon>
        <taxon>Psorophora</taxon>
    </lineage>
</organism>
<dbReference type="EMBL" id="GALA01000452">
    <property type="protein sequence ID" value="JAA94400.1"/>
    <property type="molecule type" value="mRNA"/>
</dbReference>
<keyword evidence="2" id="KW-0326">Glycosidase</keyword>
<name>T1DFS7_9DIPT</name>
<feature type="chain" id="PRO_5004586725" evidence="1">
    <location>
        <begin position="19"/>
        <end position="94"/>
    </location>
</feature>
<proteinExistence type="evidence at transcript level"/>
<evidence type="ECO:0000256" key="1">
    <source>
        <dbReference type="SAM" id="SignalP"/>
    </source>
</evidence>